<comment type="caution">
    <text evidence="1">The sequence shown here is derived from an EMBL/GenBank/DDBJ whole genome shotgun (WGS) entry which is preliminary data.</text>
</comment>
<sequence length="57" mass="6727">MLLFILGFSRTFNWVYYISFCNLKTLHPSFLLLLFLNFLLQFSLSISHTSCSLSFIK</sequence>
<evidence type="ECO:0000313" key="1">
    <source>
        <dbReference type="EMBL" id="RHN42771.1"/>
    </source>
</evidence>
<dbReference type="EMBL" id="PSQE01000008">
    <property type="protein sequence ID" value="RHN42771.1"/>
    <property type="molecule type" value="Genomic_DNA"/>
</dbReference>
<dbReference type="Gramene" id="rna49258">
    <property type="protein sequence ID" value="RHN42771.1"/>
    <property type="gene ID" value="gene49258"/>
</dbReference>
<gene>
    <name evidence="1" type="ORF">MtrunA17_Chr8g0380571</name>
</gene>
<dbReference type="AlphaFoldDB" id="A0A396GRH6"/>
<protein>
    <recommendedName>
        <fullName evidence="3">Transmembrane protein</fullName>
    </recommendedName>
</protein>
<organism evidence="1 2">
    <name type="scientific">Medicago truncatula</name>
    <name type="common">Barrel medic</name>
    <name type="synonym">Medicago tribuloides</name>
    <dbReference type="NCBI Taxonomy" id="3880"/>
    <lineage>
        <taxon>Eukaryota</taxon>
        <taxon>Viridiplantae</taxon>
        <taxon>Streptophyta</taxon>
        <taxon>Embryophyta</taxon>
        <taxon>Tracheophyta</taxon>
        <taxon>Spermatophyta</taxon>
        <taxon>Magnoliopsida</taxon>
        <taxon>eudicotyledons</taxon>
        <taxon>Gunneridae</taxon>
        <taxon>Pentapetalae</taxon>
        <taxon>rosids</taxon>
        <taxon>fabids</taxon>
        <taxon>Fabales</taxon>
        <taxon>Fabaceae</taxon>
        <taxon>Papilionoideae</taxon>
        <taxon>50 kb inversion clade</taxon>
        <taxon>NPAAA clade</taxon>
        <taxon>Hologalegina</taxon>
        <taxon>IRL clade</taxon>
        <taxon>Trifolieae</taxon>
        <taxon>Medicago</taxon>
    </lineage>
</organism>
<evidence type="ECO:0008006" key="3">
    <source>
        <dbReference type="Google" id="ProtNLM"/>
    </source>
</evidence>
<name>A0A396GRH6_MEDTR</name>
<accession>A0A396GRH6</accession>
<dbReference type="Proteomes" id="UP000265566">
    <property type="component" value="Chromosome 8"/>
</dbReference>
<reference evidence="2" key="1">
    <citation type="journal article" date="2018" name="Nat. Plants">
        <title>Whole-genome landscape of Medicago truncatula symbiotic genes.</title>
        <authorList>
            <person name="Pecrix Y."/>
            <person name="Staton S.E."/>
            <person name="Sallet E."/>
            <person name="Lelandais-Briere C."/>
            <person name="Moreau S."/>
            <person name="Carrere S."/>
            <person name="Blein T."/>
            <person name="Jardinaud M.F."/>
            <person name="Latrasse D."/>
            <person name="Zouine M."/>
            <person name="Zahm M."/>
            <person name="Kreplak J."/>
            <person name="Mayjonade B."/>
            <person name="Satge C."/>
            <person name="Perez M."/>
            <person name="Cauet S."/>
            <person name="Marande W."/>
            <person name="Chantry-Darmon C."/>
            <person name="Lopez-Roques C."/>
            <person name="Bouchez O."/>
            <person name="Berard A."/>
            <person name="Debelle F."/>
            <person name="Munos S."/>
            <person name="Bendahmane A."/>
            <person name="Berges H."/>
            <person name="Niebel A."/>
            <person name="Buitink J."/>
            <person name="Frugier F."/>
            <person name="Benhamed M."/>
            <person name="Crespi M."/>
            <person name="Gouzy J."/>
            <person name="Gamas P."/>
        </authorList>
    </citation>
    <scope>NUCLEOTIDE SEQUENCE [LARGE SCALE GENOMIC DNA]</scope>
    <source>
        <strain evidence="2">cv. Jemalong A17</strain>
    </source>
</reference>
<evidence type="ECO:0000313" key="2">
    <source>
        <dbReference type="Proteomes" id="UP000265566"/>
    </source>
</evidence>
<proteinExistence type="predicted"/>